<evidence type="ECO:0000256" key="1">
    <source>
        <dbReference type="SAM" id="MobiDB-lite"/>
    </source>
</evidence>
<dbReference type="EMBL" id="CAMAPE010000018">
    <property type="protein sequence ID" value="CAH9085201.1"/>
    <property type="molecule type" value="Genomic_DNA"/>
</dbReference>
<sequence>MHRMAAAAAIGRTHHNQRREGSRNPVVASSSASVHMLNSYPEISVGSRNHWQLFILSPIQNTIVFLCSLGNKPNRQFKNIIDAAMEASCRLNSRKGRVKWIIPMRFANPEPFSSEEIDEVRTRWASYFLEMTQSINDT</sequence>
<reference evidence="2" key="1">
    <citation type="submission" date="2022-07" db="EMBL/GenBank/DDBJ databases">
        <authorList>
            <person name="Macas J."/>
            <person name="Novak P."/>
            <person name="Neumann P."/>
        </authorList>
    </citation>
    <scope>NUCLEOTIDE SEQUENCE</scope>
</reference>
<feature type="region of interest" description="Disordered" evidence="1">
    <location>
        <begin position="6"/>
        <end position="25"/>
    </location>
</feature>
<accession>A0A9P1E839</accession>
<dbReference type="InterPro" id="IPR038765">
    <property type="entry name" value="Papain-like_cys_pep_sf"/>
</dbReference>
<protein>
    <submittedName>
        <fullName evidence="2">Uncharacterized protein</fullName>
    </submittedName>
</protein>
<dbReference type="SUPFAM" id="SSF54001">
    <property type="entry name" value="Cysteine proteinases"/>
    <property type="match status" value="1"/>
</dbReference>
<evidence type="ECO:0000313" key="2">
    <source>
        <dbReference type="EMBL" id="CAH9085201.1"/>
    </source>
</evidence>
<name>A0A9P1E839_CUSEU</name>
<evidence type="ECO:0000313" key="3">
    <source>
        <dbReference type="Proteomes" id="UP001152484"/>
    </source>
</evidence>
<keyword evidence="3" id="KW-1185">Reference proteome</keyword>
<proteinExistence type="predicted"/>
<gene>
    <name evidence="2" type="ORF">CEURO_LOCUS9284</name>
</gene>
<comment type="caution">
    <text evidence="2">The sequence shown here is derived from an EMBL/GenBank/DDBJ whole genome shotgun (WGS) entry which is preliminary data.</text>
</comment>
<dbReference type="Proteomes" id="UP001152484">
    <property type="component" value="Unassembled WGS sequence"/>
</dbReference>
<organism evidence="2 3">
    <name type="scientific">Cuscuta europaea</name>
    <name type="common">European dodder</name>
    <dbReference type="NCBI Taxonomy" id="41803"/>
    <lineage>
        <taxon>Eukaryota</taxon>
        <taxon>Viridiplantae</taxon>
        <taxon>Streptophyta</taxon>
        <taxon>Embryophyta</taxon>
        <taxon>Tracheophyta</taxon>
        <taxon>Spermatophyta</taxon>
        <taxon>Magnoliopsida</taxon>
        <taxon>eudicotyledons</taxon>
        <taxon>Gunneridae</taxon>
        <taxon>Pentapetalae</taxon>
        <taxon>asterids</taxon>
        <taxon>lamiids</taxon>
        <taxon>Solanales</taxon>
        <taxon>Convolvulaceae</taxon>
        <taxon>Cuscuteae</taxon>
        <taxon>Cuscuta</taxon>
        <taxon>Cuscuta subgen. Cuscuta</taxon>
    </lineage>
</organism>
<dbReference type="AlphaFoldDB" id="A0A9P1E839"/>